<keyword evidence="11" id="KW-1185">Reference proteome</keyword>
<evidence type="ECO:0000256" key="9">
    <source>
        <dbReference type="HAMAP-Rule" id="MF_00275"/>
    </source>
</evidence>
<feature type="transmembrane region" description="Helical" evidence="9">
    <location>
        <begin position="255"/>
        <end position="276"/>
    </location>
</feature>
<dbReference type="EMBL" id="BDCR01000002">
    <property type="protein sequence ID" value="GAT62521.1"/>
    <property type="molecule type" value="Genomic_DNA"/>
</dbReference>
<dbReference type="HAMAP" id="MF_00275">
    <property type="entry name" value="KdpA"/>
    <property type="match status" value="1"/>
</dbReference>
<dbReference type="PANTHER" id="PTHR30607:SF2">
    <property type="entry name" value="POTASSIUM-TRANSPORTING ATPASE POTASSIUM-BINDING SUBUNIT"/>
    <property type="match status" value="1"/>
</dbReference>
<feature type="transmembrane region" description="Helical" evidence="9">
    <location>
        <begin position="132"/>
        <end position="154"/>
    </location>
</feature>
<name>A0A170ZCC5_9BACT</name>
<dbReference type="OrthoDB" id="9763796at2"/>
<dbReference type="RefSeq" id="WP_068702912.1">
    <property type="nucleotide sequence ID" value="NZ_BDCR01000002.1"/>
</dbReference>
<feature type="transmembrane region" description="Helical" evidence="9">
    <location>
        <begin position="64"/>
        <end position="82"/>
    </location>
</feature>
<feature type="transmembrane region" description="Helical" evidence="9">
    <location>
        <begin position="376"/>
        <end position="395"/>
    </location>
</feature>
<evidence type="ECO:0000256" key="2">
    <source>
        <dbReference type="ARBA" id="ARBA00022475"/>
    </source>
</evidence>
<accession>A0A170ZCC5</accession>
<feature type="transmembrane region" description="Helical" evidence="9">
    <location>
        <begin position="283"/>
        <end position="303"/>
    </location>
</feature>
<keyword evidence="8 9" id="KW-0472">Membrane</keyword>
<keyword evidence="4 9" id="KW-0812">Transmembrane</keyword>
<reference evidence="11" key="2">
    <citation type="journal article" date="2017" name="Genome Announc.">
        <title>Draft genome sequence of Paludibacter jiangxiensis NM7(T), a propionate-producing fermentative bacterium.</title>
        <authorList>
            <person name="Qiu Y.-L."/>
            <person name="Tourlousse D.M."/>
            <person name="Matsuura N."/>
            <person name="Ohashi A."/>
            <person name="Sekiguchi Y."/>
        </authorList>
    </citation>
    <scope>NUCLEOTIDE SEQUENCE [LARGE SCALE GENOMIC DNA]</scope>
    <source>
        <strain evidence="11">NM7</strain>
    </source>
</reference>
<keyword evidence="1 9" id="KW-0813">Transport</keyword>
<dbReference type="Proteomes" id="UP000076586">
    <property type="component" value="Unassembled WGS sequence"/>
</dbReference>
<evidence type="ECO:0000256" key="4">
    <source>
        <dbReference type="ARBA" id="ARBA00022692"/>
    </source>
</evidence>
<gene>
    <name evidence="9" type="primary">kdpA</name>
    <name evidence="10" type="ORF">PJIAN_280</name>
</gene>
<dbReference type="STRING" id="681398.PJIAN_280"/>
<dbReference type="GO" id="GO:0030955">
    <property type="term" value="F:potassium ion binding"/>
    <property type="evidence" value="ECO:0007669"/>
    <property type="project" value="UniProtKB-UniRule"/>
</dbReference>
<evidence type="ECO:0000256" key="6">
    <source>
        <dbReference type="ARBA" id="ARBA00022989"/>
    </source>
</evidence>
<dbReference type="PANTHER" id="PTHR30607">
    <property type="entry name" value="POTASSIUM-TRANSPORTING ATPASE A CHAIN"/>
    <property type="match status" value="1"/>
</dbReference>
<dbReference type="AlphaFoldDB" id="A0A170ZCC5"/>
<dbReference type="NCBIfam" id="TIGR00680">
    <property type="entry name" value="kdpA"/>
    <property type="match status" value="1"/>
</dbReference>
<feature type="transmembrane region" description="Helical" evidence="9">
    <location>
        <begin position="175"/>
        <end position="197"/>
    </location>
</feature>
<comment type="caution">
    <text evidence="10">The sequence shown here is derived from an EMBL/GenBank/DDBJ whole genome shotgun (WGS) entry which is preliminary data.</text>
</comment>
<feature type="transmembrane region" description="Helical" evidence="9">
    <location>
        <begin position="522"/>
        <end position="544"/>
    </location>
</feature>
<sequence>MNSFIQLALFFGALVLLTPVLGKYIKKVIGGEKHLLTPVFGWLERLIYRFCGVDPQQEMNWKQYLFALLWFNFFGFVVVFALQMTQAWLPLNPAKVPNTSWHLALNTAISFVTNTNWQSYSGETTMSYLTQMAALGVQNFLSAATGLAVLIALMKGLIKNTKQHLGNFWVDLTRSVIYILLPLSIIFAVVLVSQGVVQTFSSYTDATTLEGVKQVIPLGPAASQIAIKQLGTNGGGFFGVNSAHPFENPTPFSNFLEMLAILLIPAALTYTYGLFIGSKKQGWTLFGAMLIILCVGLGVSLYAEYAANPALHITGSMEGKETRFGIVNSIIWSTSTTVASNGSVNAMHDSLSPLAGLVAMFNMMLGEVVFGGVGSGLYGMIAFVILTVFIAGLMVGRTPEYLGKKIESFEVRMALIAVLAPAVCILAFTAIAVSTHAGLAGLNNKGPHGLSEILYAFTSACGNNGSAFAGLTTNTPFYNVLLSICMLVGRFGVIIPMMAIAGSMAGKKITPVSSGTFHTDNGMFLILLIGVIIIVGGLTFFPALSLGPILEHLLMQAGMTF</sequence>
<comment type="function">
    <text evidence="9">Part of the high-affinity ATP-driven potassium transport (or Kdp) system, which catalyzes the hydrolysis of ATP coupled with the electrogenic transport of potassium into the cytoplasm. This subunit binds the extracellular potassium ions and delivers the ions to the membrane domain of KdpB through an intramembrane tunnel.</text>
</comment>
<reference evidence="11" key="1">
    <citation type="submission" date="2016-04" db="EMBL/GenBank/DDBJ databases">
        <title>Draft genome sequence of Paludibacter jiangxiensis strain NM7.</title>
        <authorList>
            <person name="Qiu Y."/>
            <person name="Matsuura N."/>
            <person name="Ohashi A."/>
            <person name="Tourlousse M.D."/>
            <person name="Sekiguchi Y."/>
        </authorList>
    </citation>
    <scope>NUCLEOTIDE SEQUENCE [LARGE SCALE GENOMIC DNA]</scope>
    <source>
        <strain evidence="11">NM7</strain>
    </source>
</reference>
<comment type="similarity">
    <text evidence="9">Belongs to the KdpA family.</text>
</comment>
<dbReference type="Pfam" id="PF03814">
    <property type="entry name" value="KdpA"/>
    <property type="match status" value="1"/>
</dbReference>
<feature type="transmembrane region" description="Helical" evidence="9">
    <location>
        <begin position="477"/>
        <end position="501"/>
    </location>
</feature>
<evidence type="ECO:0000313" key="10">
    <source>
        <dbReference type="EMBL" id="GAT62521.1"/>
    </source>
</evidence>
<evidence type="ECO:0000313" key="11">
    <source>
        <dbReference type="Proteomes" id="UP000076586"/>
    </source>
</evidence>
<dbReference type="InterPro" id="IPR004623">
    <property type="entry name" value="KdpA"/>
</dbReference>
<comment type="subcellular location">
    <subcellularLocation>
        <location evidence="9">Cell membrane</location>
        <topology evidence="9">Multi-pass membrane protein</topology>
    </subcellularLocation>
</comment>
<comment type="caution">
    <text evidence="9">Lacks conserved residue(s) required for the propagation of feature annotation.</text>
</comment>
<proteinExistence type="inferred from homology"/>
<dbReference type="GO" id="GO:0005886">
    <property type="term" value="C:plasma membrane"/>
    <property type="evidence" value="ECO:0007669"/>
    <property type="project" value="UniProtKB-SubCell"/>
</dbReference>
<keyword evidence="3 9" id="KW-0633">Potassium transport</keyword>
<dbReference type="GO" id="GO:0008556">
    <property type="term" value="F:P-type potassium transmembrane transporter activity"/>
    <property type="evidence" value="ECO:0007669"/>
    <property type="project" value="InterPro"/>
</dbReference>
<keyword evidence="6 9" id="KW-1133">Transmembrane helix</keyword>
<evidence type="ECO:0000256" key="8">
    <source>
        <dbReference type="ARBA" id="ARBA00023136"/>
    </source>
</evidence>
<feature type="transmembrane region" description="Helical" evidence="9">
    <location>
        <begin position="415"/>
        <end position="439"/>
    </location>
</feature>
<evidence type="ECO:0000256" key="7">
    <source>
        <dbReference type="ARBA" id="ARBA00023065"/>
    </source>
</evidence>
<keyword evidence="7 9" id="KW-0406">Ion transport</keyword>
<organism evidence="10 11">
    <name type="scientific">Paludibacter jiangxiensis</name>
    <dbReference type="NCBI Taxonomy" id="681398"/>
    <lineage>
        <taxon>Bacteria</taxon>
        <taxon>Pseudomonadati</taxon>
        <taxon>Bacteroidota</taxon>
        <taxon>Bacteroidia</taxon>
        <taxon>Bacteroidales</taxon>
        <taxon>Paludibacteraceae</taxon>
        <taxon>Paludibacter</taxon>
    </lineage>
</organism>
<keyword evidence="5 9" id="KW-0630">Potassium</keyword>
<evidence type="ECO:0000256" key="3">
    <source>
        <dbReference type="ARBA" id="ARBA00022538"/>
    </source>
</evidence>
<protein>
    <recommendedName>
        <fullName evidence="9">Potassium-transporting ATPase potassium-binding subunit</fullName>
    </recommendedName>
    <alternativeName>
        <fullName evidence="9">ATP phosphohydrolase [potassium-transporting] A chain</fullName>
    </alternativeName>
    <alternativeName>
        <fullName evidence="9">Potassium-binding and translocating subunit A</fullName>
    </alternativeName>
    <alternativeName>
        <fullName evidence="9">Potassium-translocating ATPase A chain</fullName>
    </alternativeName>
</protein>
<evidence type="ECO:0000256" key="5">
    <source>
        <dbReference type="ARBA" id="ARBA00022958"/>
    </source>
</evidence>
<comment type="subunit">
    <text evidence="9">The system is composed of three essential subunits: KdpA, KdpB and KdpC.</text>
</comment>
<evidence type="ECO:0000256" key="1">
    <source>
        <dbReference type="ARBA" id="ARBA00022448"/>
    </source>
</evidence>
<dbReference type="PIRSF" id="PIRSF001294">
    <property type="entry name" value="K_ATPaseA"/>
    <property type="match status" value="1"/>
</dbReference>
<keyword evidence="2 9" id="KW-1003">Cell membrane</keyword>